<dbReference type="OMA" id="QACYVRK"/>
<evidence type="ECO:0000259" key="2">
    <source>
        <dbReference type="Pfam" id="PF04884"/>
    </source>
</evidence>
<dbReference type="PANTHER" id="PTHR12770:SF29">
    <property type="entry name" value="PROTEIN ROOT UVB SENSITIVE 4"/>
    <property type="match status" value="1"/>
</dbReference>
<dbReference type="Pfam" id="PF24160">
    <property type="entry name" value="UVB_sens_C"/>
    <property type="match status" value="1"/>
</dbReference>
<protein>
    <recommendedName>
        <fullName evidence="6">Protein root UVB sensitive 4</fullName>
    </recommendedName>
</protein>
<dbReference type="InterPro" id="IPR054549">
    <property type="entry name" value="UVB_sens_RUS_dom"/>
</dbReference>
<feature type="domain" description="Root UVB sensitive protein C-terminal" evidence="3">
    <location>
        <begin position="332"/>
        <end position="491"/>
    </location>
</feature>
<evidence type="ECO:0000259" key="3">
    <source>
        <dbReference type="Pfam" id="PF24160"/>
    </source>
</evidence>
<dbReference type="InterPro" id="IPR006968">
    <property type="entry name" value="RUS_fam"/>
</dbReference>
<feature type="domain" description="Protein root UVB sensitive/RUS" evidence="2">
    <location>
        <begin position="96"/>
        <end position="328"/>
    </location>
</feature>
<dbReference type="PANTHER" id="PTHR12770">
    <property type="entry name" value="RUS1 FAMILY PROTEIN C16ORF58"/>
    <property type="match status" value="1"/>
</dbReference>
<dbReference type="Proteomes" id="UP000594263">
    <property type="component" value="Unplaced"/>
</dbReference>
<dbReference type="Pfam" id="PF04884">
    <property type="entry name" value="UVB_sens_prot"/>
    <property type="match status" value="1"/>
</dbReference>
<proteinExistence type="inferred from homology"/>
<dbReference type="Gramene" id="Kaladp0090s0047.1.v1.1">
    <property type="protein sequence ID" value="Kaladp0090s0047.1.v1.1"/>
    <property type="gene ID" value="Kaladp0090s0047.v1.1"/>
</dbReference>
<evidence type="ECO:0000313" key="5">
    <source>
        <dbReference type="Proteomes" id="UP000594263"/>
    </source>
</evidence>
<evidence type="ECO:0008006" key="6">
    <source>
        <dbReference type="Google" id="ProtNLM"/>
    </source>
</evidence>
<dbReference type="InterPro" id="IPR055412">
    <property type="entry name" value="UVB_sens_C"/>
</dbReference>
<organism evidence="4 5">
    <name type="scientific">Kalanchoe fedtschenkoi</name>
    <name type="common">Lavender scallops</name>
    <name type="synonym">South American air plant</name>
    <dbReference type="NCBI Taxonomy" id="63787"/>
    <lineage>
        <taxon>Eukaryota</taxon>
        <taxon>Viridiplantae</taxon>
        <taxon>Streptophyta</taxon>
        <taxon>Embryophyta</taxon>
        <taxon>Tracheophyta</taxon>
        <taxon>Spermatophyta</taxon>
        <taxon>Magnoliopsida</taxon>
        <taxon>eudicotyledons</taxon>
        <taxon>Gunneridae</taxon>
        <taxon>Pentapetalae</taxon>
        <taxon>Saxifragales</taxon>
        <taxon>Crassulaceae</taxon>
        <taxon>Kalanchoe</taxon>
    </lineage>
</organism>
<dbReference type="GO" id="GO:0009507">
    <property type="term" value="C:chloroplast"/>
    <property type="evidence" value="ECO:0007669"/>
    <property type="project" value="EnsemblPlants"/>
</dbReference>
<comment type="similarity">
    <text evidence="1">Belongs to the RUS1 family.</text>
</comment>
<keyword evidence="5" id="KW-1185">Reference proteome</keyword>
<evidence type="ECO:0000256" key="1">
    <source>
        <dbReference type="ARBA" id="ARBA00007558"/>
    </source>
</evidence>
<sequence length="501" mass="56018">MQAAPSRHSPWVYRYGQARVHPRRIRTASVHYGYDNRLGIENISSPQPNSFQSLPAALPLVIRTKGTALRYFWDGSRLQLVPLDVSSFDHPVASSFFLALRNIFVPLTVADNYIPYLKWKCLHRVFSSALQVLATQAMFRAIGIGCSRSFASAAAFNWVMKDGLGRLFRCIYTATLASAFDTNLKRVRFSTSIIFSLSIGLEMLTPAFPQYFLLIASIANTAKQISLACYLATNSAVHQSFAIADNLGEVSAKSQIQTVTFDNLGLLLAALLNILCKNNERLQAGLPFVAFPIFSALDLVGIYQGLKHVHLHTLTKGRLEILINTWIQLGQVPSPAEVSKVEGIDLFGIKGKESWPVRIGVLDSTEDVSSMLSVLAMQSLSNEDFYLICLENLSTGFKRSCNLGILLCVREGASTRDLILGMMQASYLRKKLLFYHHKMNNAKNHPSEMNKSEWFEYLRDSKQSAEADVDLFIEQMPILGWSAKNILLSTGERDRYIFVSH</sequence>
<accession>A0A7N0UY04</accession>
<reference evidence="4" key="1">
    <citation type="submission" date="2021-01" db="UniProtKB">
        <authorList>
            <consortium name="EnsemblPlants"/>
        </authorList>
    </citation>
    <scope>IDENTIFICATION</scope>
</reference>
<dbReference type="AlphaFoldDB" id="A0A7N0UY04"/>
<name>A0A7N0UY04_KALFE</name>
<dbReference type="EnsemblPlants" id="Kaladp0090s0047.1.v1.1">
    <property type="protein sequence ID" value="Kaladp0090s0047.1.v1.1"/>
    <property type="gene ID" value="Kaladp0090s0047.v1.1"/>
</dbReference>
<dbReference type="GO" id="GO:0048653">
    <property type="term" value="P:anther development"/>
    <property type="evidence" value="ECO:0007669"/>
    <property type="project" value="EnsemblPlants"/>
</dbReference>
<evidence type="ECO:0000313" key="4">
    <source>
        <dbReference type="EnsemblPlants" id="Kaladp0090s0047.1.v1.1"/>
    </source>
</evidence>